<dbReference type="AlphaFoldDB" id="A0AAV2TIJ1"/>
<organism evidence="1 2">
    <name type="scientific">Calicophoron daubneyi</name>
    <name type="common">Rumen fluke</name>
    <name type="synonym">Paramphistomum daubneyi</name>
    <dbReference type="NCBI Taxonomy" id="300641"/>
    <lineage>
        <taxon>Eukaryota</taxon>
        <taxon>Metazoa</taxon>
        <taxon>Spiralia</taxon>
        <taxon>Lophotrochozoa</taxon>
        <taxon>Platyhelminthes</taxon>
        <taxon>Trematoda</taxon>
        <taxon>Digenea</taxon>
        <taxon>Plagiorchiida</taxon>
        <taxon>Pronocephalata</taxon>
        <taxon>Paramphistomoidea</taxon>
        <taxon>Paramphistomidae</taxon>
        <taxon>Calicophoron</taxon>
    </lineage>
</organism>
<name>A0AAV2TIJ1_CALDB</name>
<proteinExistence type="predicted"/>
<sequence length="315" mass="35469">MGVTASRQLTGYKAKARRPKKQVLKKHIKALLVHVKVCENTEEVHEQAFNSMEVSYSIASMLEESTETTKDLIKTEGLTVAKRTPIFSLSGDTVEVTEIPVWGVSRLQSEGDSTLGLFSPTYFPSEINYSPLSYVMRLQVMESTFMRLLFLELYGIDMRKMDENQFRAWAMAAGLPRTSRMFHIFQKEAEAYSICHHLTALERRFKITVTLGDCVPMSACETVLDEEDNIKSGNAIREISIYGDTKRGVASALSYLGATLNQFRRGQIVLPDGNIFSITENVDLSQWIIPCDPPSLNSVLLRLRKNTQQANLSII</sequence>
<gene>
    <name evidence="1" type="ORF">CDAUBV1_LOCUS10003</name>
</gene>
<dbReference type="EMBL" id="CAXLJL010000268">
    <property type="protein sequence ID" value="CAL5135896.1"/>
    <property type="molecule type" value="Genomic_DNA"/>
</dbReference>
<protein>
    <submittedName>
        <fullName evidence="1">Uncharacterized protein</fullName>
    </submittedName>
</protein>
<reference evidence="1" key="1">
    <citation type="submission" date="2024-06" db="EMBL/GenBank/DDBJ databases">
        <authorList>
            <person name="Liu X."/>
            <person name="Lenzi L."/>
            <person name="Haldenby T S."/>
            <person name="Uol C."/>
        </authorList>
    </citation>
    <scope>NUCLEOTIDE SEQUENCE</scope>
</reference>
<evidence type="ECO:0000313" key="2">
    <source>
        <dbReference type="Proteomes" id="UP001497525"/>
    </source>
</evidence>
<accession>A0AAV2TIJ1</accession>
<comment type="caution">
    <text evidence="1">The sequence shown here is derived from an EMBL/GenBank/DDBJ whole genome shotgun (WGS) entry which is preliminary data.</text>
</comment>
<dbReference type="Proteomes" id="UP001497525">
    <property type="component" value="Unassembled WGS sequence"/>
</dbReference>
<evidence type="ECO:0000313" key="1">
    <source>
        <dbReference type="EMBL" id="CAL5135896.1"/>
    </source>
</evidence>